<evidence type="ECO:0000313" key="3">
    <source>
        <dbReference type="Proteomes" id="UP000440578"/>
    </source>
</evidence>
<keyword evidence="3" id="KW-1185">Reference proteome</keyword>
<comment type="caution">
    <text evidence="2">The sequence shown here is derived from an EMBL/GenBank/DDBJ whole genome shotgun (WGS) entry which is preliminary data.</text>
</comment>
<sequence>MEQAAGRTVTRVGPRTAAAAAVRQTFQEARRQFTVLLKRSSSSRPLLVAAFQQLEACIAASERLEERQWRALRGRLASRWRSRSEAACRPRLAQLASRRRLLADQQRQLDGLLAEARRQLQLAAAPPTDLPSRLLRKWERLRLADRDSEDAEPAAGDAAAAPPPPPPAAAVKPWLIEGLSLEEACDKRRLLERLRQLETETAQLAERRDTQYRPVTDYSHCLRKYFSCVQKSKHSTNELMKVGRCYVFYTVS</sequence>
<proteinExistence type="predicted"/>
<dbReference type="AlphaFoldDB" id="A0A6A4WGE2"/>
<dbReference type="EMBL" id="VIIS01001002">
    <property type="protein sequence ID" value="KAF0302894.1"/>
    <property type="molecule type" value="Genomic_DNA"/>
</dbReference>
<dbReference type="Proteomes" id="UP000440578">
    <property type="component" value="Unassembled WGS sequence"/>
</dbReference>
<organism evidence="2 3">
    <name type="scientific">Amphibalanus amphitrite</name>
    <name type="common">Striped barnacle</name>
    <name type="synonym">Balanus amphitrite</name>
    <dbReference type="NCBI Taxonomy" id="1232801"/>
    <lineage>
        <taxon>Eukaryota</taxon>
        <taxon>Metazoa</taxon>
        <taxon>Ecdysozoa</taxon>
        <taxon>Arthropoda</taxon>
        <taxon>Crustacea</taxon>
        <taxon>Multicrustacea</taxon>
        <taxon>Cirripedia</taxon>
        <taxon>Thoracica</taxon>
        <taxon>Thoracicalcarea</taxon>
        <taxon>Balanomorpha</taxon>
        <taxon>Balanoidea</taxon>
        <taxon>Balanidae</taxon>
        <taxon>Amphibalaninae</taxon>
        <taxon>Amphibalanus</taxon>
    </lineage>
</organism>
<accession>A0A6A4WGE2</accession>
<feature type="region of interest" description="Disordered" evidence="1">
    <location>
        <begin position="146"/>
        <end position="171"/>
    </location>
</feature>
<protein>
    <submittedName>
        <fullName evidence="2">Uncharacterized protein</fullName>
    </submittedName>
</protein>
<evidence type="ECO:0000256" key="1">
    <source>
        <dbReference type="SAM" id="MobiDB-lite"/>
    </source>
</evidence>
<evidence type="ECO:0000313" key="2">
    <source>
        <dbReference type="EMBL" id="KAF0302894.1"/>
    </source>
</evidence>
<name>A0A6A4WGE2_AMPAM</name>
<gene>
    <name evidence="2" type="ORF">FJT64_000335</name>
</gene>
<reference evidence="2 3" key="1">
    <citation type="submission" date="2019-07" db="EMBL/GenBank/DDBJ databases">
        <title>Draft genome assembly of a fouling barnacle, Amphibalanus amphitrite (Darwin, 1854): The first reference genome for Thecostraca.</title>
        <authorList>
            <person name="Kim W."/>
        </authorList>
    </citation>
    <scope>NUCLEOTIDE SEQUENCE [LARGE SCALE GENOMIC DNA]</scope>
    <source>
        <strain evidence="2">SNU_AA5</strain>
        <tissue evidence="2">Soma without cirri and trophi</tissue>
    </source>
</reference>